<organism evidence="2">
    <name type="scientific">Dermatophagoides farinae</name>
    <name type="common">American house dust mite</name>
    <dbReference type="NCBI Taxonomy" id="6954"/>
    <lineage>
        <taxon>Eukaryota</taxon>
        <taxon>Metazoa</taxon>
        <taxon>Ecdysozoa</taxon>
        <taxon>Arthropoda</taxon>
        <taxon>Chelicerata</taxon>
        <taxon>Arachnida</taxon>
        <taxon>Acari</taxon>
        <taxon>Acariformes</taxon>
        <taxon>Sarcoptiformes</taxon>
        <taxon>Astigmata</taxon>
        <taxon>Psoroptidia</taxon>
        <taxon>Analgoidea</taxon>
        <taxon>Pyroglyphidae</taxon>
        <taxon>Dermatophagoidinae</taxon>
        <taxon>Dermatophagoides</taxon>
    </lineage>
</organism>
<name>A0A9D4P454_DERFA</name>
<sequence>MIFIDNLNRYVNQTKWSQFSVGEERWQALSCYVEKNQSNSSSSSEIIDQAKLLESFKLSKILANKIIFRKTAGVFRLNHPLVMAMNRLKHGSKDQEECAIHRKRFKSESRMREHLKTCHPEVYVDTIDPNEYEYDRKNVCQILYVPVATIKDENMSPNCAKEKPKIPIITLSSDDDNGDNKESIDQNQNEQKKRRN</sequence>
<dbReference type="AlphaFoldDB" id="A0A9D4P454"/>
<feature type="region of interest" description="Disordered" evidence="1">
    <location>
        <begin position="169"/>
        <end position="196"/>
    </location>
</feature>
<evidence type="ECO:0000313" key="2">
    <source>
        <dbReference type="EMBL" id="KAH7644400.1"/>
    </source>
</evidence>
<reference evidence="2" key="1">
    <citation type="submission" date="2020-06" db="EMBL/GenBank/DDBJ databases">
        <authorList>
            <person name="Ji K."/>
            <person name="Li J."/>
        </authorList>
    </citation>
    <scope>NUCLEOTIDE SEQUENCE</scope>
    <source>
        <strain evidence="2">JKM2019</strain>
        <tissue evidence="2">Whole body</tissue>
    </source>
</reference>
<protein>
    <submittedName>
        <fullName evidence="2">Uncharacterized protein</fullName>
    </submittedName>
</protein>
<dbReference type="Proteomes" id="UP000828236">
    <property type="component" value="Unassembled WGS sequence"/>
</dbReference>
<comment type="caution">
    <text evidence="2">The sequence shown here is derived from an EMBL/GenBank/DDBJ whole genome shotgun (WGS) entry which is preliminary data.</text>
</comment>
<dbReference type="EMBL" id="SDOV01000002">
    <property type="protein sequence ID" value="KAH7644400.1"/>
    <property type="molecule type" value="Genomic_DNA"/>
</dbReference>
<evidence type="ECO:0000256" key="1">
    <source>
        <dbReference type="SAM" id="MobiDB-lite"/>
    </source>
</evidence>
<gene>
    <name evidence="2" type="ORF">HUG17_6762</name>
</gene>
<proteinExistence type="predicted"/>
<accession>A0A9D4P454</accession>
<reference evidence="2" key="2">
    <citation type="journal article" date="2021" name="World Allergy Organ. J.">
        <title>Chromosome-level assembly of Dermatophagoides farinae genome and transcriptome reveals two novel allergens Der f 37 and Der f 39.</title>
        <authorList>
            <person name="Chen J."/>
            <person name="Cai Z."/>
            <person name="Fan D."/>
            <person name="Hu J."/>
            <person name="Hou Y."/>
            <person name="He Y."/>
            <person name="Zhang Z."/>
            <person name="Zhao Z."/>
            <person name="Gao P."/>
            <person name="Hu W."/>
            <person name="Sun J."/>
            <person name="Li J."/>
            <person name="Ji K."/>
        </authorList>
    </citation>
    <scope>NUCLEOTIDE SEQUENCE</scope>
    <source>
        <strain evidence="2">JKM2019</strain>
    </source>
</reference>